<protein>
    <recommendedName>
        <fullName evidence="2">Phytanoyl-CoA dioxygenase</fullName>
    </recommendedName>
</protein>
<dbReference type="Gene3D" id="2.60.120.620">
    <property type="entry name" value="q2cbj1_9rhob like domain"/>
    <property type="match status" value="1"/>
</dbReference>
<dbReference type="InterPro" id="IPR008775">
    <property type="entry name" value="Phytyl_CoA_dOase-like"/>
</dbReference>
<gene>
    <name evidence="1" type="ORF">METZ01_LOCUS207387</name>
</gene>
<sequence length="258" mass="29208">MLDFEVISHTEIDRSVSVFNRDGFVIIRDALTPDQLALAQSGTRREMANQMAEIPVERANRGYARYSFNQQRIHLPEWYQLIDLPTILPILEQVWGSSDYICIGAGGDYSTPGAKIQPLHSDLSDLLNDPLSQVKIQDVPTPYVAVNFLMAEFKAINGAIRFVPGTHRSRKPIPKLEDEPDWMKSSIVCAPAGTVIIRDVRCWHGGTANNSDKIRPMLDVLYLAPWFRLPHMNKILSRSTYEDVSPRAQSLCRFIVED</sequence>
<evidence type="ECO:0000313" key="1">
    <source>
        <dbReference type="EMBL" id="SVB54533.1"/>
    </source>
</evidence>
<organism evidence="1">
    <name type="scientific">marine metagenome</name>
    <dbReference type="NCBI Taxonomy" id="408172"/>
    <lineage>
        <taxon>unclassified sequences</taxon>
        <taxon>metagenomes</taxon>
        <taxon>ecological metagenomes</taxon>
    </lineage>
</organism>
<dbReference type="AlphaFoldDB" id="A0A382EX45"/>
<proteinExistence type="predicted"/>
<dbReference type="PANTHER" id="PTHR37563">
    <property type="entry name" value="PHYTANOYL-COA DIOXYGENASE FAMILY PROTEIN (AFU_ORTHOLOGUE AFUA_2G03330)"/>
    <property type="match status" value="1"/>
</dbReference>
<reference evidence="1" key="1">
    <citation type="submission" date="2018-05" db="EMBL/GenBank/DDBJ databases">
        <authorList>
            <person name="Lanie J.A."/>
            <person name="Ng W.-L."/>
            <person name="Kazmierczak K.M."/>
            <person name="Andrzejewski T.M."/>
            <person name="Davidsen T.M."/>
            <person name="Wayne K.J."/>
            <person name="Tettelin H."/>
            <person name="Glass J.I."/>
            <person name="Rusch D."/>
            <person name="Podicherti R."/>
            <person name="Tsui H.-C.T."/>
            <person name="Winkler M.E."/>
        </authorList>
    </citation>
    <scope>NUCLEOTIDE SEQUENCE</scope>
</reference>
<dbReference type="EMBL" id="UINC01046470">
    <property type="protein sequence ID" value="SVB54533.1"/>
    <property type="molecule type" value="Genomic_DNA"/>
</dbReference>
<dbReference type="InterPro" id="IPR051961">
    <property type="entry name" value="Fungal_Metabolite_Diox"/>
</dbReference>
<accession>A0A382EX45</accession>
<dbReference type="SUPFAM" id="SSF51197">
    <property type="entry name" value="Clavaminate synthase-like"/>
    <property type="match status" value="1"/>
</dbReference>
<dbReference type="Pfam" id="PF05721">
    <property type="entry name" value="PhyH"/>
    <property type="match status" value="1"/>
</dbReference>
<evidence type="ECO:0008006" key="2">
    <source>
        <dbReference type="Google" id="ProtNLM"/>
    </source>
</evidence>
<name>A0A382EX45_9ZZZZ</name>
<dbReference type="PANTHER" id="PTHR37563:SF2">
    <property type="entry name" value="PHYTANOYL-COA DIOXYGENASE FAMILY PROTEIN (AFU_ORTHOLOGUE AFUA_2G03330)"/>
    <property type="match status" value="1"/>
</dbReference>